<organism evidence="7 8">
    <name type="scientific">Halomonas heilongjiangensis</name>
    <dbReference type="NCBI Taxonomy" id="1387883"/>
    <lineage>
        <taxon>Bacteria</taxon>
        <taxon>Pseudomonadati</taxon>
        <taxon>Pseudomonadota</taxon>
        <taxon>Gammaproteobacteria</taxon>
        <taxon>Oceanospirillales</taxon>
        <taxon>Halomonadaceae</taxon>
        <taxon>Halomonas</taxon>
    </lineage>
</organism>
<keyword evidence="4" id="KW-0862">Zinc</keyword>
<keyword evidence="3" id="KW-0378">Hydrolase</keyword>
<dbReference type="GO" id="GO:0046872">
    <property type="term" value="F:metal ion binding"/>
    <property type="evidence" value="ECO:0007669"/>
    <property type="project" value="UniProtKB-KW"/>
</dbReference>
<reference evidence="7 8" key="1">
    <citation type="submission" date="2018-01" db="EMBL/GenBank/DDBJ databases">
        <title>Halomonas endophytica sp. nov., isolated from storage liquid in the stems of Populus euphratica.</title>
        <authorList>
            <person name="Chen C."/>
        </authorList>
    </citation>
    <scope>NUCLEOTIDE SEQUENCE [LARGE SCALE GENOMIC DNA]</scope>
    <source>
        <strain evidence="7 8">DSM 26881</strain>
    </source>
</reference>
<dbReference type="EMBL" id="PNRE01000009">
    <property type="protein sequence ID" value="PMR71711.1"/>
    <property type="molecule type" value="Genomic_DNA"/>
</dbReference>
<evidence type="ECO:0000313" key="8">
    <source>
        <dbReference type="Proteomes" id="UP000235346"/>
    </source>
</evidence>
<dbReference type="GO" id="GO:0006508">
    <property type="term" value="P:proteolysis"/>
    <property type="evidence" value="ECO:0007669"/>
    <property type="project" value="UniProtKB-KW"/>
</dbReference>
<comment type="caution">
    <text evidence="7">The sequence shown here is derived from an EMBL/GenBank/DDBJ whole genome shotgun (WGS) entry which is preliminary data.</text>
</comment>
<name>A0A2N7TU61_9GAMM</name>
<keyword evidence="8" id="KW-1185">Reference proteome</keyword>
<evidence type="ECO:0000259" key="6">
    <source>
        <dbReference type="Pfam" id="PF14464"/>
    </source>
</evidence>
<accession>A0A2N7TU61</accession>
<protein>
    <recommendedName>
        <fullName evidence="6">JAB domain-containing protein</fullName>
    </recommendedName>
</protein>
<keyword evidence="2" id="KW-0479">Metal-binding</keyword>
<sequence length="170" mass="19305">MQQDVILLPQDECAVEAVLIPGALLVALRRYQQVTTSDPESGGMILGRIRDPFLDVSNVTFPASGDRKSRHLFVRKDRTHHEAAVYLWEHSNHEVGYLGEWHTHPEDHPKPSSTDLKGWMKVIRDGHSPFCLFIIVGKKTSYYCVGYSCEDKVITFFEFGMDDASAQVLR</sequence>
<dbReference type="AlphaFoldDB" id="A0A2N7TU61"/>
<evidence type="ECO:0000256" key="4">
    <source>
        <dbReference type="ARBA" id="ARBA00022833"/>
    </source>
</evidence>
<dbReference type="Pfam" id="PF14464">
    <property type="entry name" value="Prok-JAB"/>
    <property type="match status" value="1"/>
</dbReference>
<dbReference type="Gene3D" id="3.40.140.10">
    <property type="entry name" value="Cytidine Deaminase, domain 2"/>
    <property type="match status" value="1"/>
</dbReference>
<evidence type="ECO:0000256" key="1">
    <source>
        <dbReference type="ARBA" id="ARBA00022670"/>
    </source>
</evidence>
<proteinExistence type="predicted"/>
<dbReference type="Proteomes" id="UP000235346">
    <property type="component" value="Unassembled WGS sequence"/>
</dbReference>
<feature type="domain" description="JAB" evidence="6">
    <location>
        <begin position="32"/>
        <end position="138"/>
    </location>
</feature>
<evidence type="ECO:0000313" key="7">
    <source>
        <dbReference type="EMBL" id="PMR71711.1"/>
    </source>
</evidence>
<gene>
    <name evidence="7" type="ORF">C1H66_01350</name>
</gene>
<dbReference type="InterPro" id="IPR028090">
    <property type="entry name" value="JAB_dom_prok"/>
</dbReference>
<evidence type="ECO:0000256" key="5">
    <source>
        <dbReference type="ARBA" id="ARBA00023049"/>
    </source>
</evidence>
<keyword evidence="5" id="KW-0482">Metalloprotease</keyword>
<dbReference type="GO" id="GO:0008237">
    <property type="term" value="F:metallopeptidase activity"/>
    <property type="evidence" value="ECO:0007669"/>
    <property type="project" value="UniProtKB-KW"/>
</dbReference>
<evidence type="ECO:0000256" key="2">
    <source>
        <dbReference type="ARBA" id="ARBA00022723"/>
    </source>
</evidence>
<evidence type="ECO:0000256" key="3">
    <source>
        <dbReference type="ARBA" id="ARBA00022801"/>
    </source>
</evidence>
<keyword evidence="1" id="KW-0645">Protease</keyword>
<dbReference type="SUPFAM" id="SSF102712">
    <property type="entry name" value="JAB1/MPN domain"/>
    <property type="match status" value="1"/>
</dbReference>